<evidence type="ECO:0000313" key="1">
    <source>
        <dbReference type="EMBL" id="TLQ03777.1"/>
    </source>
</evidence>
<evidence type="ECO:0008006" key="3">
    <source>
        <dbReference type="Google" id="ProtNLM"/>
    </source>
</evidence>
<dbReference type="InterPro" id="IPR029069">
    <property type="entry name" value="HotDog_dom_sf"/>
</dbReference>
<accession>A0A5R9BT41</accession>
<name>A0A5R9BT41_9LACO</name>
<dbReference type="Gene3D" id="3.10.129.10">
    <property type="entry name" value="Hotdog Thioesterase"/>
    <property type="match status" value="1"/>
</dbReference>
<dbReference type="SUPFAM" id="SSF54637">
    <property type="entry name" value="Thioesterase/thiol ester dehydrase-isomerase"/>
    <property type="match status" value="1"/>
</dbReference>
<dbReference type="RefSeq" id="WP_138474631.1">
    <property type="nucleotide sequence ID" value="NZ_VBTH01000014.1"/>
</dbReference>
<proteinExistence type="predicted"/>
<sequence>MKVCQRITQVCEKYANNVAYVDYDQTEGNGIKYFELESEIGECITIECVAQAAAYLYIGQSLLKVKSFNDLVDGQELASHVGYLAGVNNFKFLKLVVPGDILHISLVEKGSQTTAKIVQAKVVNQSNDVVANGRILVTQK</sequence>
<protein>
    <recommendedName>
        <fullName evidence="3">Beta-hydroxyacyl-ACP dehydratase</fullName>
    </recommendedName>
</protein>
<dbReference type="EMBL" id="VBTH01000014">
    <property type="protein sequence ID" value="TLQ03777.1"/>
    <property type="molecule type" value="Genomic_DNA"/>
</dbReference>
<dbReference type="Proteomes" id="UP000305541">
    <property type="component" value="Unassembled WGS sequence"/>
</dbReference>
<gene>
    <name evidence="1" type="ORF">FEZ51_07655</name>
</gene>
<dbReference type="OrthoDB" id="9772788at2"/>
<dbReference type="AlphaFoldDB" id="A0A5R9BT41"/>
<evidence type="ECO:0000313" key="2">
    <source>
        <dbReference type="Proteomes" id="UP000305541"/>
    </source>
</evidence>
<comment type="caution">
    <text evidence="1">The sequence shown here is derived from an EMBL/GenBank/DDBJ whole genome shotgun (WGS) entry which is preliminary data.</text>
</comment>
<organism evidence="1 2">
    <name type="scientific">Pediococcus stilesii</name>
    <dbReference type="NCBI Taxonomy" id="331679"/>
    <lineage>
        <taxon>Bacteria</taxon>
        <taxon>Bacillati</taxon>
        <taxon>Bacillota</taxon>
        <taxon>Bacilli</taxon>
        <taxon>Lactobacillales</taxon>
        <taxon>Lactobacillaceae</taxon>
        <taxon>Pediococcus</taxon>
    </lineage>
</organism>
<reference evidence="1 2" key="1">
    <citation type="submission" date="2019-05" db="EMBL/GenBank/DDBJ databases">
        <title>The metagenome of a microbial culture collection derived from dairy environment covers the genomic content of the human microbiome.</title>
        <authorList>
            <person name="Roder T."/>
            <person name="Wuthrich D."/>
            <person name="Sattari Z."/>
            <person name="Von Ah U."/>
            <person name="Bar C."/>
            <person name="Ronchi F."/>
            <person name="Macpherson A.J."/>
            <person name="Ganal-Vonarburg S.C."/>
            <person name="Bruggmann R."/>
            <person name="Vergeres G."/>
        </authorList>
    </citation>
    <scope>NUCLEOTIDE SEQUENCE [LARGE SCALE GENOMIC DNA]</scope>
    <source>
        <strain evidence="1 2">FAM 18815</strain>
    </source>
</reference>